<dbReference type="Gene3D" id="2.60.120.10">
    <property type="entry name" value="Jelly Rolls"/>
    <property type="match status" value="1"/>
</dbReference>
<evidence type="ECO:0000313" key="3">
    <source>
        <dbReference type="Proteomes" id="UP001549749"/>
    </source>
</evidence>
<dbReference type="Pfam" id="PF07883">
    <property type="entry name" value="Cupin_2"/>
    <property type="match status" value="1"/>
</dbReference>
<organism evidence="2 3">
    <name type="scientific">Chitinophaga defluvii</name>
    <dbReference type="NCBI Taxonomy" id="3163343"/>
    <lineage>
        <taxon>Bacteria</taxon>
        <taxon>Pseudomonadati</taxon>
        <taxon>Bacteroidota</taxon>
        <taxon>Chitinophagia</taxon>
        <taxon>Chitinophagales</taxon>
        <taxon>Chitinophagaceae</taxon>
        <taxon>Chitinophaga</taxon>
    </lineage>
</organism>
<protein>
    <submittedName>
        <fullName evidence="2">Cupin domain-containing protein</fullName>
    </submittedName>
</protein>
<dbReference type="InterPro" id="IPR013096">
    <property type="entry name" value="Cupin_2"/>
</dbReference>
<dbReference type="Proteomes" id="UP001549749">
    <property type="component" value="Unassembled WGS sequence"/>
</dbReference>
<dbReference type="RefSeq" id="WP_354663875.1">
    <property type="nucleotide sequence ID" value="NZ_JBEXAC010000003.1"/>
</dbReference>
<keyword evidence="3" id="KW-1185">Reference proteome</keyword>
<evidence type="ECO:0000313" key="2">
    <source>
        <dbReference type="EMBL" id="MET7001304.1"/>
    </source>
</evidence>
<sequence length="131" mass="14809">MLTLPGDKIGQARGMDHCKPPVKMNFHISFAEAFRQLQKSEDDFAVLIENGSMRGIIFGPDEIDDQQPHMQDEIYIVMRGTSEFNLQNKVVKTGPGDFLFVPAGAEHRFFNFTSDLLLWVIFYGPEGGERA</sequence>
<proteinExistence type="predicted"/>
<dbReference type="SUPFAM" id="SSF51182">
    <property type="entry name" value="RmlC-like cupins"/>
    <property type="match status" value="1"/>
</dbReference>
<gene>
    <name evidence="2" type="ORF">ABR189_28230</name>
</gene>
<name>A0ABV2TE59_9BACT</name>
<dbReference type="InterPro" id="IPR011051">
    <property type="entry name" value="RmlC_Cupin_sf"/>
</dbReference>
<evidence type="ECO:0000259" key="1">
    <source>
        <dbReference type="Pfam" id="PF07883"/>
    </source>
</evidence>
<accession>A0ABV2TE59</accession>
<dbReference type="InterPro" id="IPR014710">
    <property type="entry name" value="RmlC-like_jellyroll"/>
</dbReference>
<dbReference type="CDD" id="cd02208">
    <property type="entry name" value="cupin_RmlC-like"/>
    <property type="match status" value="1"/>
</dbReference>
<comment type="caution">
    <text evidence="2">The sequence shown here is derived from an EMBL/GenBank/DDBJ whole genome shotgun (WGS) entry which is preliminary data.</text>
</comment>
<dbReference type="EMBL" id="JBEXAC010000003">
    <property type="protein sequence ID" value="MET7001304.1"/>
    <property type="molecule type" value="Genomic_DNA"/>
</dbReference>
<reference evidence="2 3" key="1">
    <citation type="submission" date="2024-06" db="EMBL/GenBank/DDBJ databases">
        <title>Chitinophaga defluvii sp. nov., isolated from municipal sewage.</title>
        <authorList>
            <person name="Zhang L."/>
        </authorList>
    </citation>
    <scope>NUCLEOTIDE SEQUENCE [LARGE SCALE GENOMIC DNA]</scope>
    <source>
        <strain evidence="2 3">H8</strain>
    </source>
</reference>
<feature type="domain" description="Cupin type-2" evidence="1">
    <location>
        <begin position="59"/>
        <end position="119"/>
    </location>
</feature>